<keyword evidence="6" id="KW-0496">Mitochondrion</keyword>
<dbReference type="OrthoDB" id="18175at2759"/>
<dbReference type="EMBL" id="JACETU010000001">
    <property type="protein sequence ID" value="KAF7440835.1"/>
    <property type="molecule type" value="Genomic_DNA"/>
</dbReference>
<evidence type="ECO:0000256" key="2">
    <source>
        <dbReference type="ARBA" id="ARBA00004325"/>
    </source>
</evidence>
<reference evidence="9" key="1">
    <citation type="submission" date="2019-07" db="EMBL/GenBank/DDBJ databases">
        <authorList>
            <person name="Palmer J.M."/>
        </authorList>
    </citation>
    <scope>NUCLEOTIDE SEQUENCE</scope>
    <source>
        <strain evidence="9">PC9</strain>
    </source>
</reference>
<proteinExistence type="inferred from homology"/>
<comment type="caution">
    <text evidence="9">The sequence shown here is derived from an EMBL/GenBank/DDBJ whole genome shotgun (WGS) entry which is preliminary data.</text>
</comment>
<dbReference type="GO" id="GO:0033617">
    <property type="term" value="P:mitochondrial respiratory chain complex IV assembly"/>
    <property type="evidence" value="ECO:0007669"/>
    <property type="project" value="InterPro"/>
</dbReference>
<keyword evidence="3" id="KW-0812">Transmembrane</keyword>
<dbReference type="RefSeq" id="XP_036636679.1">
    <property type="nucleotide sequence ID" value="XM_036770834.1"/>
</dbReference>
<evidence type="ECO:0000256" key="3">
    <source>
        <dbReference type="ARBA" id="ARBA00022692"/>
    </source>
</evidence>
<evidence type="ECO:0000256" key="6">
    <source>
        <dbReference type="ARBA" id="ARBA00023128"/>
    </source>
</evidence>
<evidence type="ECO:0000256" key="4">
    <source>
        <dbReference type="ARBA" id="ARBA00022946"/>
    </source>
</evidence>
<dbReference type="InterPro" id="IPR018625">
    <property type="entry name" value="Pet100"/>
</dbReference>
<keyword evidence="4" id="KW-0809">Transit peptide</keyword>
<accession>A0A8H7A9X8</accession>
<sequence length="102" mass="11743">MGLPRPSLVHSPPTSMGGPNLEVFKFALYLFVPIAALVHFGDPQWYRENVLPYKERLFPPESRLLQTLPKDQSAIREELARIKAERMVRRAAKQAEEEADQR</sequence>
<comment type="similarity">
    <text evidence="8">Belongs to the PET100 family.</text>
</comment>
<dbReference type="Pfam" id="PF09803">
    <property type="entry name" value="Pet100"/>
    <property type="match status" value="1"/>
</dbReference>
<dbReference type="GeneID" id="59371024"/>
<dbReference type="GO" id="GO:0005743">
    <property type="term" value="C:mitochondrial inner membrane"/>
    <property type="evidence" value="ECO:0007669"/>
    <property type="project" value="TreeGrafter"/>
</dbReference>
<evidence type="ECO:0000313" key="9">
    <source>
        <dbReference type="EMBL" id="KAF7440835.1"/>
    </source>
</evidence>
<organism evidence="9 10">
    <name type="scientific">Pleurotus ostreatus</name>
    <name type="common">Oyster mushroom</name>
    <name type="synonym">White-rot fungus</name>
    <dbReference type="NCBI Taxonomy" id="5322"/>
    <lineage>
        <taxon>Eukaryota</taxon>
        <taxon>Fungi</taxon>
        <taxon>Dikarya</taxon>
        <taxon>Basidiomycota</taxon>
        <taxon>Agaricomycotina</taxon>
        <taxon>Agaricomycetes</taxon>
        <taxon>Agaricomycetidae</taxon>
        <taxon>Agaricales</taxon>
        <taxon>Pleurotineae</taxon>
        <taxon>Pleurotaceae</taxon>
        <taxon>Pleurotus</taxon>
    </lineage>
</organism>
<evidence type="ECO:0000256" key="7">
    <source>
        <dbReference type="ARBA" id="ARBA00023136"/>
    </source>
</evidence>
<evidence type="ECO:0000313" key="10">
    <source>
        <dbReference type="Proteomes" id="UP000623687"/>
    </source>
</evidence>
<dbReference type="AlphaFoldDB" id="A0A8H7A9X8"/>
<evidence type="ECO:0000256" key="5">
    <source>
        <dbReference type="ARBA" id="ARBA00022989"/>
    </source>
</evidence>
<protein>
    <submittedName>
        <fullName evidence="9">Uncharacterized protein</fullName>
    </submittedName>
</protein>
<dbReference type="PANTHER" id="PTHR33968:SF1">
    <property type="entry name" value="PROTEIN PET100 HOMOLOG, MITOCHONDRIAL"/>
    <property type="match status" value="1"/>
</dbReference>
<evidence type="ECO:0000256" key="1">
    <source>
        <dbReference type="ARBA" id="ARBA00004167"/>
    </source>
</evidence>
<dbReference type="VEuPathDB" id="FungiDB:PC9H_001183"/>
<name>A0A8H7A9X8_PLEOS</name>
<keyword evidence="10" id="KW-1185">Reference proteome</keyword>
<dbReference type="Proteomes" id="UP000623687">
    <property type="component" value="Unassembled WGS sequence"/>
</dbReference>
<dbReference type="PANTHER" id="PTHR33968">
    <property type="entry name" value="PROTEIN PET100 HOMOLOG, MITOCHONDRIAL"/>
    <property type="match status" value="1"/>
</dbReference>
<dbReference type="GO" id="GO:0051082">
    <property type="term" value="F:unfolded protein binding"/>
    <property type="evidence" value="ECO:0007669"/>
    <property type="project" value="TreeGrafter"/>
</dbReference>
<keyword evidence="7" id="KW-0472">Membrane</keyword>
<gene>
    <name evidence="9" type="ORF">PC9H_001183</name>
</gene>
<comment type="subcellular location">
    <subcellularLocation>
        <location evidence="1">Membrane</location>
        <topology evidence="1">Single-pass membrane protein</topology>
    </subcellularLocation>
    <subcellularLocation>
        <location evidence="2">Mitochondrion membrane</location>
    </subcellularLocation>
</comment>
<keyword evidence="5" id="KW-1133">Transmembrane helix</keyword>
<evidence type="ECO:0000256" key="8">
    <source>
        <dbReference type="ARBA" id="ARBA00038077"/>
    </source>
</evidence>